<protein>
    <submittedName>
        <fullName evidence="3">PAM68 family protein</fullName>
    </submittedName>
</protein>
<evidence type="ECO:0000313" key="4">
    <source>
        <dbReference type="Proteomes" id="UP001304461"/>
    </source>
</evidence>
<keyword evidence="2" id="KW-1133">Transmembrane helix</keyword>
<dbReference type="PANTHER" id="PTHR34575:SF1">
    <property type="entry name" value="PROTEIN PAM68, CHLOROPLASTIC"/>
    <property type="match status" value="1"/>
</dbReference>
<comment type="caution">
    <text evidence="3">The sequence shown here is derived from an EMBL/GenBank/DDBJ whole genome shotgun (WGS) entry which is preliminary data.</text>
</comment>
<evidence type="ECO:0000256" key="1">
    <source>
        <dbReference type="SAM" id="MobiDB-lite"/>
    </source>
</evidence>
<keyword evidence="4" id="KW-1185">Reference proteome</keyword>
<organism evidence="3 4">
    <name type="scientific">Cyanobium gracile UHCC 0139</name>
    <dbReference type="NCBI Taxonomy" id="3110308"/>
    <lineage>
        <taxon>Bacteria</taxon>
        <taxon>Bacillati</taxon>
        <taxon>Cyanobacteriota</taxon>
        <taxon>Cyanophyceae</taxon>
        <taxon>Synechococcales</taxon>
        <taxon>Prochlorococcaceae</taxon>
        <taxon>Cyanobium</taxon>
    </lineage>
</organism>
<dbReference type="Pfam" id="PF11947">
    <property type="entry name" value="DUF3464"/>
    <property type="match status" value="1"/>
</dbReference>
<name>A0ABU5RRR0_9CYAN</name>
<dbReference type="InterPro" id="IPR021855">
    <property type="entry name" value="PAM68-like"/>
</dbReference>
<feature type="transmembrane region" description="Helical" evidence="2">
    <location>
        <begin position="73"/>
        <end position="94"/>
    </location>
</feature>
<feature type="region of interest" description="Disordered" evidence="1">
    <location>
        <begin position="1"/>
        <end position="24"/>
    </location>
</feature>
<evidence type="ECO:0000256" key="2">
    <source>
        <dbReference type="SAM" id="Phobius"/>
    </source>
</evidence>
<evidence type="ECO:0000313" key="3">
    <source>
        <dbReference type="EMBL" id="MEA5390466.1"/>
    </source>
</evidence>
<sequence>MARRPKPKSFAAPAASGPPAKTPRQQVIPEAVANRMVRRIAIATGTPTALGMGVFVASYLLVSRGVLDIPPGLTLVGSGAFFLLGLLGLSYGVLSASWEDAPGSLLGLEQIGVNIGRVRASVRAMRQGASGSGSGSPQG</sequence>
<dbReference type="EMBL" id="JAYGHX010000002">
    <property type="protein sequence ID" value="MEA5390466.1"/>
    <property type="molecule type" value="Genomic_DNA"/>
</dbReference>
<keyword evidence="2" id="KW-0812">Transmembrane</keyword>
<dbReference type="Proteomes" id="UP001304461">
    <property type="component" value="Unassembled WGS sequence"/>
</dbReference>
<feature type="compositionally biased region" description="Low complexity" evidence="1">
    <location>
        <begin position="8"/>
        <end position="23"/>
    </location>
</feature>
<feature type="transmembrane region" description="Helical" evidence="2">
    <location>
        <begin position="40"/>
        <end position="61"/>
    </location>
</feature>
<gene>
    <name evidence="3" type="ORF">VB738_04235</name>
</gene>
<dbReference type="PANTHER" id="PTHR34575">
    <property type="entry name" value="PROTEIN PAM68, CHLOROPLASTIC"/>
    <property type="match status" value="1"/>
</dbReference>
<keyword evidence="2" id="KW-0472">Membrane</keyword>
<accession>A0ABU5RRR0</accession>
<dbReference type="RefSeq" id="WP_323304568.1">
    <property type="nucleotide sequence ID" value="NZ_JAYGHX010000002.1"/>
</dbReference>
<proteinExistence type="predicted"/>
<reference evidence="3 4" key="1">
    <citation type="submission" date="2023-12" db="EMBL/GenBank/DDBJ databases">
        <title>Baltic Sea Cyanobacteria.</title>
        <authorList>
            <person name="Delbaje E."/>
            <person name="Fewer D.P."/>
            <person name="Shishido T.K."/>
        </authorList>
    </citation>
    <scope>NUCLEOTIDE SEQUENCE [LARGE SCALE GENOMIC DNA]</scope>
    <source>
        <strain evidence="3 4">UHCC 0139</strain>
    </source>
</reference>